<gene>
    <name evidence="1" type="ORF">Y10_19190</name>
</gene>
<dbReference type="EMBL" id="BRVO01000002">
    <property type="protein sequence ID" value="GLB49551.1"/>
    <property type="molecule type" value="Genomic_DNA"/>
</dbReference>
<organism evidence="1 2">
    <name type="scientific">Neptunitalea lumnitzerae</name>
    <dbReference type="NCBI Taxonomy" id="2965509"/>
    <lineage>
        <taxon>Bacteria</taxon>
        <taxon>Pseudomonadati</taxon>
        <taxon>Bacteroidota</taxon>
        <taxon>Flavobacteriia</taxon>
        <taxon>Flavobacteriales</taxon>
        <taxon>Flavobacteriaceae</taxon>
        <taxon>Neptunitalea</taxon>
    </lineage>
</organism>
<evidence type="ECO:0000313" key="1">
    <source>
        <dbReference type="EMBL" id="GLB49551.1"/>
    </source>
</evidence>
<sequence length="432" mass="48366">MQIMRKILFIIAVFIAEVSLGQSNALKLNLDEDGTTYIKGSVRTMFWARYMDMNPGTTINNELVNNDVDFSIRRLRIAIQSQITPKLYFYSLMGGNNINSRSEKDWKMGVLDLNVEYEFAEEFSLGIGKHAWDGLSRNLVRSSASLMALDAPLFSLLSVNMNDDVGRGFGIWSKGQIGKFDYILSLKKPTPYGVAAQEGVTGYALNSPKLRSSAYVKYEFLDNESNKTAYSGGAGTYLGKKKILNLGAGYLFEPEMTSRLVNNEEVYYDFKNWAVEIFYDTPLNTDKATALTCYLGYFNTDFGLDYIRNVGANGYTSGGTSFNGSGTAFPMMGTGDIVFFQFGYLLPKDLLGKKKFNGQLQPNIAIQQSYFDALDDAATVVDLGVNWYFKGHTNKLTLGYQSRPIFNENTLGEIKETDRKGMFALQYQIVIN</sequence>
<protein>
    <recommendedName>
        <fullName evidence="3">Short chain amide porin</fullName>
    </recommendedName>
</protein>
<evidence type="ECO:0008006" key="3">
    <source>
        <dbReference type="Google" id="ProtNLM"/>
    </source>
</evidence>
<proteinExistence type="predicted"/>
<dbReference type="InterPro" id="IPR023614">
    <property type="entry name" value="Porin_dom_sf"/>
</dbReference>
<keyword evidence="2" id="KW-1185">Reference proteome</keyword>
<reference evidence="1" key="1">
    <citation type="submission" date="2022-07" db="EMBL/GenBank/DDBJ databases">
        <title>Taxonomy of Novel Oxalotrophic and Methylotrophic Bacteria.</title>
        <authorList>
            <person name="Sahin N."/>
            <person name="Tani A."/>
        </authorList>
    </citation>
    <scope>NUCLEOTIDE SEQUENCE</scope>
    <source>
        <strain evidence="1">Y10</strain>
    </source>
</reference>
<accession>A0ABQ5MJF5</accession>
<comment type="caution">
    <text evidence="1">The sequence shown here is derived from an EMBL/GenBank/DDBJ whole genome shotgun (WGS) entry which is preliminary data.</text>
</comment>
<evidence type="ECO:0000313" key="2">
    <source>
        <dbReference type="Proteomes" id="UP001143543"/>
    </source>
</evidence>
<name>A0ABQ5MJF5_9FLAO</name>
<dbReference type="Gene3D" id="2.40.160.10">
    <property type="entry name" value="Porin"/>
    <property type="match status" value="1"/>
</dbReference>
<dbReference type="Proteomes" id="UP001143543">
    <property type="component" value="Unassembled WGS sequence"/>
</dbReference>